<feature type="compositionally biased region" description="Basic and acidic residues" evidence="1">
    <location>
        <begin position="47"/>
        <end position="69"/>
    </location>
</feature>
<dbReference type="GeneID" id="19527187"/>
<evidence type="ECO:0000313" key="2">
    <source>
        <dbReference type="EMBL" id="AHN84018.1"/>
    </source>
</evidence>
<feature type="compositionally biased region" description="Basic and acidic residues" evidence="1">
    <location>
        <begin position="214"/>
        <end position="226"/>
    </location>
</feature>
<evidence type="ECO:0000313" key="3">
    <source>
        <dbReference type="Proteomes" id="UP000019737"/>
    </source>
</evidence>
<feature type="region of interest" description="Disordered" evidence="1">
    <location>
        <begin position="199"/>
        <end position="253"/>
    </location>
</feature>
<feature type="compositionally biased region" description="Basic and acidic residues" evidence="1">
    <location>
        <begin position="334"/>
        <end position="375"/>
    </location>
</feature>
<dbReference type="EMBL" id="KJ194582">
    <property type="protein sequence ID" value="AHN84018.1"/>
    <property type="molecule type" value="Genomic_DNA"/>
</dbReference>
<organism evidence="2 3">
    <name type="scientific">Mycobacterium phage Hawkeye</name>
    <dbReference type="NCBI Taxonomy" id="1458711"/>
    <lineage>
        <taxon>Viruses</taxon>
        <taxon>Duplodnaviria</taxon>
        <taxon>Heunggongvirae</taxon>
        <taxon>Uroviricota</taxon>
        <taxon>Caudoviricetes</taxon>
        <taxon>Dclasvirinae</taxon>
        <taxon>Hawkeyevirus</taxon>
        <taxon>Hawkeyevirus hawkeye</taxon>
    </lineage>
</organism>
<dbReference type="Proteomes" id="UP000019737">
    <property type="component" value="Segment"/>
</dbReference>
<evidence type="ECO:0000256" key="1">
    <source>
        <dbReference type="SAM" id="MobiDB-lite"/>
    </source>
</evidence>
<dbReference type="OrthoDB" id="36729at10239"/>
<sequence length="429" mass="47882">MPKRSWGSIAQKRAQQKAAEASARKRRKRSLSDILKRKKRAAGSFSEVRKSSVKIAKEHDLSGHNRSEANKAAYRASGGEAKKIKLAGGSSSADRVYSTAKRLQSTAPRGKAGNRGRVGLSKREPAKGVPQKYPPVKGSAMDEHRLKTYENTTKARIAKMSDTELKRRHADLASMRQSDLTEEDKIDLKLLNEEIKARGRGPGKTAASQAKFVADAKRRTANDKATGRTSTSKSAQALARERAGDTTSRTEYKTNIQQLSDAFLRRQLEEAKEGWQRELIRAEIDRRKTAKAKAANAKGDVRGLVRRDVKAESRAETRSSARRSQTGSGSRSLSRIDEDNLAKRATENARQKAAERKSDPSKYTGKKREDYERGLSDGVNYVNQLKHNPGAAKFPKTRFNSPEEKEGYEKALEDYRKELEAKRKRRSGK</sequence>
<feature type="region of interest" description="Disordered" evidence="1">
    <location>
        <begin position="286"/>
        <end position="410"/>
    </location>
</feature>
<reference evidence="2 3" key="1">
    <citation type="submission" date="2014-01" db="EMBL/GenBank/DDBJ databases">
        <authorList>
            <person name="Schneider V.M."/>
            <person name="Bowman C.A."/>
            <person name="Russell D.A."/>
            <person name="Pope W.H."/>
            <person name="Jacobs-Sera D."/>
            <person name="Hendrix R.W."/>
            <person name="Hatfull G.F."/>
        </authorList>
    </citation>
    <scope>NUCLEOTIDE SEQUENCE [LARGE SCALE GENOMIC DNA]</scope>
</reference>
<feature type="region of interest" description="Disordered" evidence="1">
    <location>
        <begin position="1"/>
        <end position="162"/>
    </location>
</feature>
<feature type="compositionally biased region" description="Basic and acidic residues" evidence="1">
    <location>
        <begin position="239"/>
        <end position="252"/>
    </location>
</feature>
<protein>
    <submittedName>
        <fullName evidence="2">Uncharacterized protein</fullName>
    </submittedName>
</protein>
<accession>X2KRE7</accession>
<gene>
    <name evidence="2" type="primary">7</name>
    <name evidence="2" type="ORF">PBI_HAWKEYE_7</name>
</gene>
<feature type="compositionally biased region" description="Basic and acidic residues" evidence="1">
    <location>
        <begin position="299"/>
        <end position="319"/>
    </location>
</feature>
<feature type="compositionally biased region" description="Low complexity" evidence="1">
    <location>
        <begin position="10"/>
        <end position="21"/>
    </location>
</feature>
<keyword evidence="3" id="KW-1185">Reference proteome</keyword>
<dbReference type="RefSeq" id="YP_009035902.1">
    <property type="nucleotide sequence ID" value="NC_024209.1"/>
</dbReference>
<dbReference type="KEGG" id="vg:19527187"/>
<proteinExistence type="predicted"/>
<feature type="compositionally biased region" description="Basic and acidic residues" evidence="1">
    <location>
        <begin position="401"/>
        <end position="410"/>
    </location>
</feature>
<name>X2KRE7_9CAUD</name>